<keyword evidence="1" id="KW-0812">Transmembrane</keyword>
<feature type="transmembrane region" description="Helical" evidence="1">
    <location>
        <begin position="91"/>
        <end position="114"/>
    </location>
</feature>
<dbReference type="AlphaFoldDB" id="A0A1G6IPH6"/>
<evidence type="ECO:0000313" key="4">
    <source>
        <dbReference type="Proteomes" id="UP000199411"/>
    </source>
</evidence>
<dbReference type="GO" id="GO:0016491">
    <property type="term" value="F:oxidoreductase activity"/>
    <property type="evidence" value="ECO:0007669"/>
    <property type="project" value="InterPro"/>
</dbReference>
<dbReference type="InterPro" id="IPR027387">
    <property type="entry name" value="Cytb/b6-like_sf"/>
</dbReference>
<dbReference type="EMBL" id="FMYU01000002">
    <property type="protein sequence ID" value="SDC07915.1"/>
    <property type="molecule type" value="Genomic_DNA"/>
</dbReference>
<dbReference type="Pfam" id="PF00033">
    <property type="entry name" value="Cytochrome_B"/>
    <property type="match status" value="1"/>
</dbReference>
<feature type="transmembrane region" description="Helical" evidence="1">
    <location>
        <begin position="61"/>
        <end position="79"/>
    </location>
</feature>
<dbReference type="PROSITE" id="PS51002">
    <property type="entry name" value="CYTB_NTER"/>
    <property type="match status" value="1"/>
</dbReference>
<proteinExistence type="predicted"/>
<keyword evidence="1" id="KW-0472">Membrane</keyword>
<evidence type="ECO:0000256" key="1">
    <source>
        <dbReference type="SAM" id="Phobius"/>
    </source>
</evidence>
<keyword evidence="1" id="KW-1133">Transmembrane helix</keyword>
<feature type="transmembrane region" description="Helical" evidence="1">
    <location>
        <begin position="126"/>
        <end position="146"/>
    </location>
</feature>
<sequence length="283" mass="33456">MFKKQDFTYYIGWLTLAFLGISIISGVMLLYRYDPTTFETAQNSMFLIEDAYRYGWLIRSAHFYSSELFFIFLLIHTIWHVQIDDYVGKKYVYWFALAAILVVSFFEMFTGFVLRANNESDSASLIMQHIILSVPFFGQYIASLFYSQQYPSLYFYFYHISILPIILILLNYYHIKRMFTNFENTLIAFFVTVLLSALLPISAPFDIVSSAKRPIIWGPWFFWPIQESLIYIAPFIAGIILPFFGLLSFALLPTQKGHILKRLFLFGFVLYFIMIFYIMIFRQ</sequence>
<accession>A0A1G6IPH6</accession>
<gene>
    <name evidence="3" type="ORF">SAMN05660835_00274</name>
</gene>
<evidence type="ECO:0000259" key="2">
    <source>
        <dbReference type="PROSITE" id="PS51002"/>
    </source>
</evidence>
<dbReference type="OrthoDB" id="5430247at2"/>
<keyword evidence="4" id="KW-1185">Reference proteome</keyword>
<feature type="transmembrane region" description="Helical" evidence="1">
    <location>
        <begin position="153"/>
        <end position="174"/>
    </location>
</feature>
<feature type="transmembrane region" description="Helical" evidence="1">
    <location>
        <begin position="186"/>
        <end position="208"/>
    </location>
</feature>
<dbReference type="RefSeq" id="WP_025392731.1">
    <property type="nucleotide sequence ID" value="NZ_FMYU01000002.1"/>
</dbReference>
<feature type="transmembrane region" description="Helical" evidence="1">
    <location>
        <begin position="229"/>
        <end position="251"/>
    </location>
</feature>
<reference evidence="4" key="1">
    <citation type="submission" date="2016-10" db="EMBL/GenBank/DDBJ databases">
        <authorList>
            <person name="Varghese N."/>
            <person name="Submissions S."/>
        </authorList>
    </citation>
    <scope>NUCLEOTIDE SEQUENCE [LARGE SCALE GENOMIC DNA]</scope>
    <source>
        <strain evidence="4">DSM 8415</strain>
    </source>
</reference>
<dbReference type="PANTHER" id="PTHR19271">
    <property type="entry name" value="CYTOCHROME B"/>
    <property type="match status" value="1"/>
</dbReference>
<protein>
    <submittedName>
        <fullName evidence="3">Ubiquinol-cytochrome c reductase cytochrome b subunit</fullName>
    </submittedName>
</protein>
<dbReference type="InterPro" id="IPR005797">
    <property type="entry name" value="Cyt_b/b6_N"/>
</dbReference>
<dbReference type="GO" id="GO:0022904">
    <property type="term" value="P:respiratory electron transport chain"/>
    <property type="evidence" value="ECO:0007669"/>
    <property type="project" value="InterPro"/>
</dbReference>
<dbReference type="SUPFAM" id="SSF81342">
    <property type="entry name" value="Transmembrane di-heme cytochromes"/>
    <property type="match status" value="1"/>
</dbReference>
<feature type="transmembrane region" description="Helical" evidence="1">
    <location>
        <begin position="263"/>
        <end position="281"/>
    </location>
</feature>
<name>A0A1G6IPH6_9BACT</name>
<dbReference type="GO" id="GO:0009055">
    <property type="term" value="F:electron transfer activity"/>
    <property type="evidence" value="ECO:0007669"/>
    <property type="project" value="InterPro"/>
</dbReference>
<organism evidence="3 4">
    <name type="scientific">Desulfurella multipotens</name>
    <dbReference type="NCBI Taxonomy" id="79269"/>
    <lineage>
        <taxon>Bacteria</taxon>
        <taxon>Pseudomonadati</taxon>
        <taxon>Campylobacterota</taxon>
        <taxon>Desulfurellia</taxon>
        <taxon>Desulfurellales</taxon>
        <taxon>Desulfurellaceae</taxon>
        <taxon>Desulfurella</taxon>
    </lineage>
</organism>
<evidence type="ECO:0000313" key="3">
    <source>
        <dbReference type="EMBL" id="SDC07915.1"/>
    </source>
</evidence>
<dbReference type="InterPro" id="IPR016174">
    <property type="entry name" value="Di-haem_cyt_TM"/>
</dbReference>
<dbReference type="PANTHER" id="PTHR19271:SF16">
    <property type="entry name" value="CYTOCHROME B"/>
    <property type="match status" value="1"/>
</dbReference>
<dbReference type="GO" id="GO:0016020">
    <property type="term" value="C:membrane"/>
    <property type="evidence" value="ECO:0007669"/>
    <property type="project" value="InterPro"/>
</dbReference>
<feature type="transmembrane region" description="Helical" evidence="1">
    <location>
        <begin position="7"/>
        <end position="31"/>
    </location>
</feature>
<dbReference type="Proteomes" id="UP000199411">
    <property type="component" value="Unassembled WGS sequence"/>
</dbReference>
<dbReference type="Gene3D" id="1.20.810.10">
    <property type="entry name" value="Cytochrome Bc1 Complex, Chain C"/>
    <property type="match status" value="1"/>
</dbReference>
<feature type="domain" description="Cytochrome b/b6 N-terminal region profile" evidence="2">
    <location>
        <begin position="1"/>
        <end position="187"/>
    </location>
</feature>